<feature type="signal peptide" evidence="1">
    <location>
        <begin position="1"/>
        <end position="27"/>
    </location>
</feature>
<name>A0A4Y6V5T9_SACBS</name>
<dbReference type="AlphaFoldDB" id="A0A4Y6V5T9"/>
<dbReference type="Gene3D" id="3.20.20.80">
    <property type="entry name" value="Glycosidases"/>
    <property type="match status" value="1"/>
</dbReference>
<dbReference type="OrthoDB" id="9760056at2"/>
<dbReference type="CDD" id="cd04081">
    <property type="entry name" value="CBM35_galactosidase-like"/>
    <property type="match status" value="1"/>
</dbReference>
<evidence type="ECO:0000256" key="1">
    <source>
        <dbReference type="SAM" id="SignalP"/>
    </source>
</evidence>
<feature type="domain" description="CBM6" evidence="2">
    <location>
        <begin position="462"/>
        <end position="591"/>
    </location>
</feature>
<dbReference type="KEGG" id="saca:FFV09_20360"/>
<dbReference type="PROSITE" id="PS51175">
    <property type="entry name" value="CBM6"/>
    <property type="match status" value="2"/>
</dbReference>
<feature type="chain" id="PRO_5021269050" evidence="1">
    <location>
        <begin position="28"/>
        <end position="759"/>
    </location>
</feature>
<dbReference type="InterPro" id="IPR008979">
    <property type="entry name" value="Galactose-bd-like_sf"/>
</dbReference>
<dbReference type="SUPFAM" id="SSF49785">
    <property type="entry name" value="Galactose-binding domain-like"/>
    <property type="match status" value="2"/>
</dbReference>
<proteinExistence type="predicted"/>
<dbReference type="GO" id="GO:0030246">
    <property type="term" value="F:carbohydrate binding"/>
    <property type="evidence" value="ECO:0007669"/>
    <property type="project" value="InterPro"/>
</dbReference>
<sequence length="759" mass="83420">MKKGWLSGMVAVSVLAVSAFPGSSIHAQTVPANPLVVDLSQNTGDLRYGASGFLYGLGSEGLPTSNVLAPLRPQAIAQKAPDGLQHPNGDALKVAPEFVAAGGREVQIYMQDVYVNWPYENLGIADYLQKIDVMMAKVMQDPNRSAFVYVPFNEPDGNWYGGMVVHNDPAKYDDAGRAETRQRFFEDWKTVYQHMKKIDPNAKIAGPNLSFYSERLHEDFFKYAQANNVLPDVMTWHELGNDFFTDWYKHYDHYRKVERDLGIAERPISINEYGRPEWAGADLGNPGQLIQWMTRLENSKVDGMLAYWTAAGTLNDLITTNNQATGGWWLYKWYGELTGHTVKVTPPSLTGPLQGLASLDENKQQARILFGGSWPAKTYATSVEVKGFDEADYFGDRVHVSVWGTDDSGTHRASGAPYVVHEGDYDVTNGQIQVPLNNLVDLSAYQMVITPDTDTSPLAAGNRYEAEYAKIDGNVSVEYGDGQAGYTGTGYAIGYDGPASGLTEFVVDVPADGYYKLNLRYALAGGAAESSSLALQVDGRYVTDVPLPAAEEWGSVSTTVFLMNGINRVQFANPQQAELAEAVLLDSLEIAESDRRTDTYEAESPLNRLSGTAKVENGPAASGGQYVGWIGNGSGNTLTFNEVAVPQAGRYRMVVSFGNGERRSDRQHVYNAGFVDRRADIEVNGSAAQTRYFYNTIDWSQFRTIVFEVELREGSNSITFSNPTLQDPAQRTYGFAPNIDRIQIAAPVIDTPEPQAPPQ</sequence>
<dbReference type="Proteomes" id="UP000316968">
    <property type="component" value="Chromosome"/>
</dbReference>
<protein>
    <submittedName>
        <fullName evidence="3">Dockerin</fullName>
    </submittedName>
</protein>
<keyword evidence="1" id="KW-0732">Signal</keyword>
<reference evidence="3 4" key="1">
    <citation type="submission" date="2019-06" db="EMBL/GenBank/DDBJ databases">
        <title>Saccharibacillus brassicae sp. nov., an endophytic bacterium isolated from Chinese cabbage seeds (Brassica pekinensis).</title>
        <authorList>
            <person name="Jiang L."/>
            <person name="Lee J."/>
            <person name="Kim S.W."/>
        </authorList>
    </citation>
    <scope>NUCLEOTIDE SEQUENCE [LARGE SCALE GENOMIC DNA]</scope>
    <source>
        <strain evidence="4">KCTC 43072 / ATSA2</strain>
    </source>
</reference>
<keyword evidence="4" id="KW-1185">Reference proteome</keyword>
<feature type="domain" description="CBM6" evidence="2">
    <location>
        <begin position="598"/>
        <end position="745"/>
    </location>
</feature>
<dbReference type="InterPro" id="IPR005084">
    <property type="entry name" value="CBM6"/>
</dbReference>
<dbReference type="SUPFAM" id="SSF51445">
    <property type="entry name" value="(Trans)glycosidases"/>
    <property type="match status" value="1"/>
</dbReference>
<evidence type="ECO:0000313" key="4">
    <source>
        <dbReference type="Proteomes" id="UP000316968"/>
    </source>
</evidence>
<evidence type="ECO:0000259" key="2">
    <source>
        <dbReference type="PROSITE" id="PS51175"/>
    </source>
</evidence>
<evidence type="ECO:0000313" key="3">
    <source>
        <dbReference type="EMBL" id="QDH23867.1"/>
    </source>
</evidence>
<dbReference type="InterPro" id="IPR017853">
    <property type="entry name" value="GH"/>
</dbReference>
<dbReference type="EMBL" id="CP041217">
    <property type="protein sequence ID" value="QDH23867.1"/>
    <property type="molecule type" value="Genomic_DNA"/>
</dbReference>
<dbReference type="Gene3D" id="2.60.120.260">
    <property type="entry name" value="Galactose-binding domain-like"/>
    <property type="match status" value="2"/>
</dbReference>
<organism evidence="3 4">
    <name type="scientific">Saccharibacillus brassicae</name>
    <dbReference type="NCBI Taxonomy" id="2583377"/>
    <lineage>
        <taxon>Bacteria</taxon>
        <taxon>Bacillati</taxon>
        <taxon>Bacillota</taxon>
        <taxon>Bacilli</taxon>
        <taxon>Bacillales</taxon>
        <taxon>Paenibacillaceae</taxon>
        <taxon>Saccharibacillus</taxon>
    </lineage>
</organism>
<accession>A0A4Y6V5T9</accession>
<gene>
    <name evidence="3" type="ORF">FFV09_20360</name>
</gene>